<sequence length="223" mass="26099">TDPWIFNSASGQKRWRSLKTEYEKAIIKIQPEMAKNQTISSGFYDQLINYAYTKESLSELYKRYKNSDDGDVQYVKSDAPLKDRDIIRKDGSRVYNKNYAERTQEDLATEIDGWIEYSMSSYSDSKKLLNTFTALIDHYNKNYEVILLLSPYHPLAYERILEKKQIIVEIENRILSIANARSIRVIGSYDPTKNKCSREEFYDGAHPKDICMYRIINELNGPD</sequence>
<feature type="non-terminal residue" evidence="1">
    <location>
        <position position="1"/>
    </location>
</feature>
<dbReference type="AlphaFoldDB" id="A0A383DUQ0"/>
<gene>
    <name evidence="1" type="ORF">METZ01_LOCUS500837</name>
</gene>
<reference evidence="1" key="1">
    <citation type="submission" date="2018-05" db="EMBL/GenBank/DDBJ databases">
        <authorList>
            <person name="Lanie J.A."/>
            <person name="Ng W.-L."/>
            <person name="Kazmierczak K.M."/>
            <person name="Andrzejewski T.M."/>
            <person name="Davidsen T.M."/>
            <person name="Wayne K.J."/>
            <person name="Tettelin H."/>
            <person name="Glass J.I."/>
            <person name="Rusch D."/>
            <person name="Podicherti R."/>
            <person name="Tsui H.-C.T."/>
            <person name="Winkler M.E."/>
        </authorList>
    </citation>
    <scope>NUCLEOTIDE SEQUENCE</scope>
</reference>
<accession>A0A383DUQ0</accession>
<protein>
    <submittedName>
        <fullName evidence="1">Uncharacterized protein</fullName>
    </submittedName>
</protein>
<proteinExistence type="predicted"/>
<dbReference type="EMBL" id="UINC01220183">
    <property type="protein sequence ID" value="SVE47983.1"/>
    <property type="molecule type" value="Genomic_DNA"/>
</dbReference>
<name>A0A383DUQ0_9ZZZZ</name>
<evidence type="ECO:0000313" key="1">
    <source>
        <dbReference type="EMBL" id="SVE47983.1"/>
    </source>
</evidence>
<dbReference type="Pfam" id="PF07611">
    <property type="entry name" value="DUF1574"/>
    <property type="match status" value="1"/>
</dbReference>
<organism evidence="1">
    <name type="scientific">marine metagenome</name>
    <dbReference type="NCBI Taxonomy" id="408172"/>
    <lineage>
        <taxon>unclassified sequences</taxon>
        <taxon>metagenomes</taxon>
        <taxon>ecological metagenomes</taxon>
    </lineage>
</organism>
<dbReference type="InterPro" id="IPR011468">
    <property type="entry name" value="DUF1574"/>
</dbReference>